<sequence>LCMDGDLGMFKNDFLFSIEHVCWISNSLMGLADVRISYAKVLSAFLNNEGMPKEQEDTDSTQLTYFNQPAIHFLNTLHLSLYQYALSDIAQPADHVALLTLLRALLVRFRADQIIRGIPVVFKLQSEAKEEKLKDYAHQRTLASVIALYFSDIATVLDIPELREYIEKASAQLLCDSRIQSERIAKRQWSSYIKVASSENNLDDIGSFKPSEGEIPNGDDHPLQPIDIWLDRQIIVSMLSQHKEFSGIDGKKLEVDLMAEWKPEEGFEKVKKERYRIKSSRIVEKPYIAITPFIMNLEDSSGDLPKIKVENLKDALVQATTNDSSEHDTSVASDMESINMVPLNNGKKRKKKPKTDINAFLQSIDNTKASSTTSLVNAPYRS</sequence>
<evidence type="ECO:0000313" key="2">
    <source>
        <dbReference type="EMBL" id="CAG8603464.1"/>
    </source>
</evidence>
<dbReference type="PANTHER" id="PTHR47766:SF1">
    <property type="entry name" value="PROTEIN EFR3"/>
    <property type="match status" value="1"/>
</dbReference>
<keyword evidence="3" id="KW-1185">Reference proteome</keyword>
<accession>A0A9N9CH64</accession>
<dbReference type="Proteomes" id="UP000789342">
    <property type="component" value="Unassembled WGS sequence"/>
</dbReference>
<dbReference type="OrthoDB" id="19232at2759"/>
<feature type="non-terminal residue" evidence="2">
    <location>
        <position position="382"/>
    </location>
</feature>
<evidence type="ECO:0000313" key="3">
    <source>
        <dbReference type="Proteomes" id="UP000789342"/>
    </source>
</evidence>
<proteinExistence type="predicted"/>
<dbReference type="EMBL" id="CAJVPV010006336">
    <property type="protein sequence ID" value="CAG8603464.1"/>
    <property type="molecule type" value="Genomic_DNA"/>
</dbReference>
<comment type="caution">
    <text evidence="2">The sequence shown here is derived from an EMBL/GenBank/DDBJ whole genome shotgun (WGS) entry which is preliminary data.</text>
</comment>
<dbReference type="GO" id="GO:0072659">
    <property type="term" value="P:protein localization to plasma membrane"/>
    <property type="evidence" value="ECO:0007669"/>
    <property type="project" value="InterPro"/>
</dbReference>
<reference evidence="2" key="1">
    <citation type="submission" date="2021-06" db="EMBL/GenBank/DDBJ databases">
        <authorList>
            <person name="Kallberg Y."/>
            <person name="Tangrot J."/>
            <person name="Rosling A."/>
        </authorList>
    </citation>
    <scope>NUCLEOTIDE SEQUENCE</scope>
    <source>
        <strain evidence="2">CL551</strain>
    </source>
</reference>
<organism evidence="2 3">
    <name type="scientific">Acaulospora morrowiae</name>
    <dbReference type="NCBI Taxonomy" id="94023"/>
    <lineage>
        <taxon>Eukaryota</taxon>
        <taxon>Fungi</taxon>
        <taxon>Fungi incertae sedis</taxon>
        <taxon>Mucoromycota</taxon>
        <taxon>Glomeromycotina</taxon>
        <taxon>Glomeromycetes</taxon>
        <taxon>Diversisporales</taxon>
        <taxon>Acaulosporaceae</taxon>
        <taxon>Acaulospora</taxon>
    </lineage>
</organism>
<feature type="region of interest" description="Disordered" evidence="1">
    <location>
        <begin position="319"/>
        <end position="355"/>
    </location>
</feature>
<dbReference type="PANTHER" id="PTHR47766">
    <property type="entry name" value="PROTEIN EFR3"/>
    <property type="match status" value="1"/>
</dbReference>
<gene>
    <name evidence="2" type="ORF">AMORRO_LOCUS7883</name>
</gene>
<name>A0A9N9CH64_9GLOM</name>
<dbReference type="InterPro" id="IPR039786">
    <property type="entry name" value="EFR3"/>
</dbReference>
<protein>
    <submittedName>
        <fullName evidence="2">16288_t:CDS:1</fullName>
    </submittedName>
</protein>
<evidence type="ECO:0000256" key="1">
    <source>
        <dbReference type="SAM" id="MobiDB-lite"/>
    </source>
</evidence>
<dbReference type="AlphaFoldDB" id="A0A9N9CH64"/>